<feature type="compositionally biased region" description="Polar residues" evidence="1">
    <location>
        <begin position="655"/>
        <end position="670"/>
    </location>
</feature>
<dbReference type="CDD" id="cd00052">
    <property type="entry name" value="EH"/>
    <property type="match status" value="3"/>
</dbReference>
<evidence type="ECO:0000259" key="2">
    <source>
        <dbReference type="PROSITE" id="PS50030"/>
    </source>
</evidence>
<dbReference type="Gene3D" id="6.10.250.3110">
    <property type="match status" value="1"/>
</dbReference>
<dbReference type="SUPFAM" id="SSF46934">
    <property type="entry name" value="UBA-like"/>
    <property type="match status" value="1"/>
</dbReference>
<evidence type="ECO:0000313" key="5">
    <source>
        <dbReference type="EMBL" id="KIM87642.1"/>
    </source>
</evidence>
<feature type="region of interest" description="Disordered" evidence="1">
    <location>
        <begin position="1103"/>
        <end position="1243"/>
    </location>
</feature>
<feature type="domain" description="EF-hand" evidence="4">
    <location>
        <begin position="328"/>
        <end position="363"/>
    </location>
</feature>
<dbReference type="PROSITE" id="PS50222">
    <property type="entry name" value="EF_HAND_2"/>
    <property type="match status" value="1"/>
</dbReference>
<dbReference type="InterPro" id="IPR002048">
    <property type="entry name" value="EF_hand_dom"/>
</dbReference>
<feature type="compositionally biased region" description="Pro residues" evidence="1">
    <location>
        <begin position="1131"/>
        <end position="1140"/>
    </location>
</feature>
<feature type="domain" description="EH" evidence="3">
    <location>
        <begin position="295"/>
        <end position="384"/>
    </location>
</feature>
<dbReference type="Gene3D" id="1.10.8.10">
    <property type="entry name" value="DNA helicase RuvA subunit, C-terminal domain"/>
    <property type="match status" value="1"/>
</dbReference>
<feature type="compositionally biased region" description="Polar residues" evidence="1">
    <location>
        <begin position="916"/>
        <end position="936"/>
    </location>
</feature>
<dbReference type="GO" id="GO:0016197">
    <property type="term" value="P:endosomal transport"/>
    <property type="evidence" value="ECO:0007669"/>
    <property type="project" value="TreeGrafter"/>
</dbReference>
<dbReference type="Pfam" id="PF12763">
    <property type="entry name" value="EH"/>
    <property type="match status" value="3"/>
</dbReference>
<feature type="compositionally biased region" description="Low complexity" evidence="1">
    <location>
        <begin position="676"/>
        <end position="688"/>
    </location>
</feature>
<protein>
    <recommendedName>
        <fullName evidence="7">Actin cytoskeleton-regulatory complex protein PAN1</fullName>
    </recommendedName>
</protein>
<feature type="compositionally biased region" description="Basic and acidic residues" evidence="1">
    <location>
        <begin position="614"/>
        <end position="650"/>
    </location>
</feature>
<feature type="domain" description="EH" evidence="3">
    <location>
        <begin position="9"/>
        <end position="96"/>
    </location>
</feature>
<feature type="domain" description="UBA" evidence="2">
    <location>
        <begin position="1243"/>
        <end position="1285"/>
    </location>
</feature>
<dbReference type="GO" id="GO:0006897">
    <property type="term" value="P:endocytosis"/>
    <property type="evidence" value="ECO:0007669"/>
    <property type="project" value="TreeGrafter"/>
</dbReference>
<feature type="region of interest" description="Disordered" evidence="1">
    <location>
        <begin position="1002"/>
        <end position="1089"/>
    </location>
</feature>
<feature type="compositionally biased region" description="Basic residues" evidence="1">
    <location>
        <begin position="1194"/>
        <end position="1210"/>
    </location>
</feature>
<dbReference type="GO" id="GO:0005737">
    <property type="term" value="C:cytoplasm"/>
    <property type="evidence" value="ECO:0007669"/>
    <property type="project" value="TreeGrafter"/>
</dbReference>
<gene>
    <name evidence="5" type="ORF">PILCRDRAFT_95843</name>
</gene>
<accession>A0A0C3CD82</accession>
<feature type="compositionally biased region" description="Acidic residues" evidence="1">
    <location>
        <begin position="854"/>
        <end position="864"/>
    </location>
</feature>
<dbReference type="InterPro" id="IPR011992">
    <property type="entry name" value="EF-hand-dom_pair"/>
</dbReference>
<dbReference type="SMART" id="SM00027">
    <property type="entry name" value="EH"/>
    <property type="match status" value="3"/>
</dbReference>
<evidence type="ECO:0000313" key="6">
    <source>
        <dbReference type="Proteomes" id="UP000054166"/>
    </source>
</evidence>
<dbReference type="HOGENOM" id="CLU_006395_0_0_1"/>
<dbReference type="PANTHER" id="PTHR11216:SF170">
    <property type="entry name" value="DYNAMIN ASSOCIATED PROTEIN 160, ISOFORM D"/>
    <property type="match status" value="1"/>
</dbReference>
<dbReference type="EMBL" id="KN832979">
    <property type="protein sequence ID" value="KIM87642.1"/>
    <property type="molecule type" value="Genomic_DNA"/>
</dbReference>
<feature type="domain" description="EH" evidence="3">
    <location>
        <begin position="128"/>
        <end position="218"/>
    </location>
</feature>
<feature type="compositionally biased region" description="Polar residues" evidence="1">
    <location>
        <begin position="794"/>
        <end position="811"/>
    </location>
</feature>
<organism evidence="5 6">
    <name type="scientific">Piloderma croceum (strain F 1598)</name>
    <dbReference type="NCBI Taxonomy" id="765440"/>
    <lineage>
        <taxon>Eukaryota</taxon>
        <taxon>Fungi</taxon>
        <taxon>Dikarya</taxon>
        <taxon>Basidiomycota</taxon>
        <taxon>Agaricomycotina</taxon>
        <taxon>Agaricomycetes</taxon>
        <taxon>Agaricomycetidae</taxon>
        <taxon>Atheliales</taxon>
        <taxon>Atheliaceae</taxon>
        <taxon>Piloderma</taxon>
    </lineage>
</organism>
<reference evidence="5 6" key="1">
    <citation type="submission" date="2014-04" db="EMBL/GenBank/DDBJ databases">
        <authorList>
            <consortium name="DOE Joint Genome Institute"/>
            <person name="Kuo A."/>
            <person name="Tarkka M."/>
            <person name="Buscot F."/>
            <person name="Kohler A."/>
            <person name="Nagy L.G."/>
            <person name="Floudas D."/>
            <person name="Copeland A."/>
            <person name="Barry K.W."/>
            <person name="Cichocki N."/>
            <person name="Veneault-Fourrey C."/>
            <person name="LaButti K."/>
            <person name="Lindquist E.A."/>
            <person name="Lipzen A."/>
            <person name="Lundell T."/>
            <person name="Morin E."/>
            <person name="Murat C."/>
            <person name="Sun H."/>
            <person name="Tunlid A."/>
            <person name="Henrissat B."/>
            <person name="Grigoriev I.V."/>
            <person name="Hibbett D.S."/>
            <person name="Martin F."/>
            <person name="Nordberg H.P."/>
            <person name="Cantor M.N."/>
            <person name="Hua S.X."/>
        </authorList>
    </citation>
    <scope>NUCLEOTIDE SEQUENCE [LARGE SCALE GENOMIC DNA]</scope>
    <source>
        <strain evidence="5 6">F 1598</strain>
    </source>
</reference>
<reference evidence="6" key="2">
    <citation type="submission" date="2015-01" db="EMBL/GenBank/DDBJ databases">
        <title>Evolutionary Origins and Diversification of the Mycorrhizal Mutualists.</title>
        <authorList>
            <consortium name="DOE Joint Genome Institute"/>
            <consortium name="Mycorrhizal Genomics Consortium"/>
            <person name="Kohler A."/>
            <person name="Kuo A."/>
            <person name="Nagy L.G."/>
            <person name="Floudas D."/>
            <person name="Copeland A."/>
            <person name="Barry K.W."/>
            <person name="Cichocki N."/>
            <person name="Veneault-Fourrey C."/>
            <person name="LaButti K."/>
            <person name="Lindquist E.A."/>
            <person name="Lipzen A."/>
            <person name="Lundell T."/>
            <person name="Morin E."/>
            <person name="Murat C."/>
            <person name="Riley R."/>
            <person name="Ohm R."/>
            <person name="Sun H."/>
            <person name="Tunlid A."/>
            <person name="Henrissat B."/>
            <person name="Grigoriev I.V."/>
            <person name="Hibbett D.S."/>
            <person name="Martin F."/>
        </authorList>
    </citation>
    <scope>NUCLEOTIDE SEQUENCE [LARGE SCALE GENOMIC DNA]</scope>
    <source>
        <strain evidence="6">F 1598</strain>
    </source>
</reference>
<dbReference type="SMART" id="SM00165">
    <property type="entry name" value="UBA"/>
    <property type="match status" value="1"/>
</dbReference>
<dbReference type="InterPro" id="IPR015940">
    <property type="entry name" value="UBA"/>
</dbReference>
<dbReference type="Proteomes" id="UP000054166">
    <property type="component" value="Unassembled WGS sequence"/>
</dbReference>
<dbReference type="InParanoid" id="A0A0C3CD82"/>
<name>A0A0C3CD82_PILCF</name>
<dbReference type="InterPro" id="IPR009060">
    <property type="entry name" value="UBA-like_sf"/>
</dbReference>
<feature type="compositionally biased region" description="Polar residues" evidence="1">
    <location>
        <begin position="695"/>
        <end position="705"/>
    </location>
</feature>
<evidence type="ECO:0008006" key="7">
    <source>
        <dbReference type="Google" id="ProtNLM"/>
    </source>
</evidence>
<sequence>MSFTPSQNELAMVTQIFAKADPQKLGILTGDAALKVFGGAQLPPIVLGEIWSIADEDNNGWLPRKGVAIAVRLMGWAQKGEKVTEALVNRPGPLPTIEGIQVPLTQQNTGISLPRSPPPVLPVLTPQDKAKYMGIFQSCKPRNGLLTGDQARDVFVKSKLPLEKLGQIWNLADTQNRGALDPTDFAIGMYLIKASMSGQLSFIPTSLPPGLYEQASGGGIVSHGTGGSGIASPASFTPTRMMQQYTGPSALQPQTTGQKRAPPVLPSRKLTAPVQVPNAFSNTTGHQAWDVTPAEKASADRFFDTLDTQKVNYIEGDVAVHFMLQSNLPKDTLAQVWDLADINNDGRLTRDGFAVAMHLIQGTLAGKELPGSLPQSLIPPSMRTNGAAPPQESVNLLWDETPPPSASPVPTQTQNSVFLPPPISPPKPQQAVQDPFGSAAFGVSSSRNFLEDDDELAPLQDQSVEIGNVQNQLNSTNRSLSVAKAEREPVEQTLTTQAAQLSALQTQLSSAKAAYETETKLLSTLKDRMGSQTAEIQKAREELIRAESDLSAVRVEKAEIEGAFLRDKEDIRELHRKMAETGTEVAGLKLEIEKAKKEAKQQKGLLAIARKQLSTKDAEKTKVQKELEDAKGEVEEVTNERESVEMELQKDVPSALQNDIRQSPFAQSPETDPMTAALAEPLPASLPVSPDPASPSGTSVKSNNPFDRLTRSTSSASSPPTPPPAVPATEDPFGFSRAFPEELGTPLATEQDPDSAATEVGIATPRQEPATLSIPPAPVEEQTISPGSEFGSELFSTPPTTADGLSQSPPNRMSEVPSIDSQFPPLDHVPGSFPIPQERHDGETDFGGPLKELDIEESDSDEEPLSNLKHKLQASTDNTPSKAAPPNGTSTLTTSFDDAFGSSTSGTESTDVETPRPSSTAPTDSLASSFTSQAPSTDAFGAPLNKASNPFPAVDTTTPAPPIAGVNAFDEAMGKIPSNGVASPAPDISFDSAFEDNFDFASASTTAPSFPPPPSVGNGNAAPPPIFKPAGFQANNGMPSLPPDDVPKQLSFEDAFSTAPSAPKLASQSTLPVRKASDSPSAAISFDDAFGGVDSSQALKLDSTFSSASSKASVVSSAIRQGQPASNLKPFPTPQTPPLSPQGGPSSPRISSITSSTPPPRSASPPTRLGSPGPRPSTSSSKEGHEKLKEPAPRHSRLSIRLPFGRKKVKESKESSQAPPVPSSHYNQFLSPVEEPSGPVTPAVEDDVDSVKQLCGMGFNRTQAVTALEKHGYDMQKALNSLLGTQ</sequence>
<feature type="compositionally biased region" description="Basic and acidic residues" evidence="1">
    <location>
        <begin position="1182"/>
        <end position="1193"/>
    </location>
</feature>
<feature type="compositionally biased region" description="Low complexity" evidence="1">
    <location>
        <begin position="1141"/>
        <end position="1156"/>
    </location>
</feature>
<feature type="compositionally biased region" description="Low complexity" evidence="1">
    <location>
        <begin position="1106"/>
        <end position="1118"/>
    </location>
</feature>
<feature type="region of interest" description="Disordered" evidence="1">
    <location>
        <begin position="380"/>
        <end position="415"/>
    </location>
</feature>
<evidence type="ECO:0000259" key="3">
    <source>
        <dbReference type="PROSITE" id="PS50031"/>
    </source>
</evidence>
<dbReference type="Gene3D" id="1.10.238.10">
    <property type="entry name" value="EF-hand"/>
    <property type="match status" value="3"/>
</dbReference>
<dbReference type="PROSITE" id="PS50031">
    <property type="entry name" value="EH"/>
    <property type="match status" value="3"/>
</dbReference>
<evidence type="ECO:0000259" key="4">
    <source>
        <dbReference type="PROSITE" id="PS50222"/>
    </source>
</evidence>
<feature type="compositionally biased region" description="Low complexity" evidence="1">
    <location>
        <begin position="1164"/>
        <end position="1181"/>
    </location>
</feature>
<dbReference type="OrthoDB" id="524326at2759"/>
<keyword evidence="6" id="KW-1185">Reference proteome</keyword>
<feature type="compositionally biased region" description="Polar residues" evidence="1">
    <location>
        <begin position="873"/>
        <end position="909"/>
    </location>
</feature>
<evidence type="ECO:0000256" key="1">
    <source>
        <dbReference type="SAM" id="MobiDB-lite"/>
    </source>
</evidence>
<feature type="region of interest" description="Disordered" evidence="1">
    <location>
        <begin position="614"/>
        <end position="958"/>
    </location>
</feature>
<dbReference type="PANTHER" id="PTHR11216">
    <property type="entry name" value="EH DOMAIN"/>
    <property type="match status" value="1"/>
</dbReference>
<dbReference type="InterPro" id="IPR000261">
    <property type="entry name" value="EH_dom"/>
</dbReference>
<dbReference type="SUPFAM" id="SSF47473">
    <property type="entry name" value="EF-hand"/>
    <property type="match status" value="3"/>
</dbReference>
<dbReference type="GO" id="GO:0005509">
    <property type="term" value="F:calcium ion binding"/>
    <property type="evidence" value="ECO:0007669"/>
    <property type="project" value="InterPro"/>
</dbReference>
<dbReference type="GO" id="GO:0005886">
    <property type="term" value="C:plasma membrane"/>
    <property type="evidence" value="ECO:0007669"/>
    <property type="project" value="TreeGrafter"/>
</dbReference>
<proteinExistence type="predicted"/>
<dbReference type="STRING" id="765440.A0A0C3CD82"/>
<dbReference type="PROSITE" id="PS50030">
    <property type="entry name" value="UBA"/>
    <property type="match status" value="1"/>
</dbReference>